<dbReference type="EMBL" id="PDEA01000001">
    <property type="protein sequence ID" value="PEH90647.1"/>
    <property type="molecule type" value="Genomic_DNA"/>
</dbReference>
<dbReference type="GeneID" id="80803001"/>
<dbReference type="AlphaFoldDB" id="A0A2A7UZG3"/>
<evidence type="ECO:0000313" key="1">
    <source>
        <dbReference type="EMBL" id="PEH90647.1"/>
    </source>
</evidence>
<keyword evidence="2" id="KW-1185">Reference proteome</keyword>
<accession>A0A2A7UZG3</accession>
<reference evidence="2" key="1">
    <citation type="submission" date="2017-09" db="EMBL/GenBank/DDBJ databases">
        <title>FDA dAtabase for Regulatory Grade micrObial Sequences (FDA-ARGOS): Supporting development and validation of Infectious Disease Dx tests.</title>
        <authorList>
            <person name="Minogue T."/>
            <person name="Wolcott M."/>
            <person name="Wasieloski L."/>
            <person name="Aguilar W."/>
            <person name="Moore D."/>
            <person name="Tallon L."/>
            <person name="Sadzewicz L."/>
            <person name="Ott S."/>
            <person name="Zhao X."/>
            <person name="Nagaraj S."/>
            <person name="Vavikolanu K."/>
            <person name="Aluvathingal J."/>
            <person name="Nadendla S."/>
            <person name="Sichtig H."/>
        </authorList>
    </citation>
    <scope>NUCLEOTIDE SEQUENCE [LARGE SCALE GENOMIC DNA]</scope>
    <source>
        <strain evidence="2">FDAARGOS_394</strain>
    </source>
</reference>
<name>A0A2A7UZG3_COMTR</name>
<evidence type="ECO:0008006" key="3">
    <source>
        <dbReference type="Google" id="ProtNLM"/>
    </source>
</evidence>
<evidence type="ECO:0000313" key="2">
    <source>
        <dbReference type="Proteomes" id="UP000220246"/>
    </source>
</evidence>
<dbReference type="NCBIfam" id="NF041023">
    <property type="entry name" value="PP0621_fam"/>
    <property type="match status" value="1"/>
</dbReference>
<sequence>MKYLLVIAVVAVFYLYWKKQRQSLRPPAPPSQPTLAPPQPMVACAHCGLHLPQRDALSDAQQQSYCCEAHRKLGPRP</sequence>
<dbReference type="STRING" id="1219032.GCA_001515545_02195"/>
<dbReference type="RefSeq" id="WP_066537582.1">
    <property type="nucleotide sequence ID" value="NZ_DALZQJ010000008.1"/>
</dbReference>
<comment type="caution">
    <text evidence="1">The sequence shown here is derived from an EMBL/GenBank/DDBJ whole genome shotgun (WGS) entry which is preliminary data.</text>
</comment>
<dbReference type="OrthoDB" id="9814432at2"/>
<dbReference type="Proteomes" id="UP000220246">
    <property type="component" value="Unassembled WGS sequence"/>
</dbReference>
<dbReference type="InterPro" id="IPR049708">
    <property type="entry name" value="PP0621-like"/>
</dbReference>
<proteinExistence type="predicted"/>
<gene>
    <name evidence="1" type="ORF">CRM82_20420</name>
</gene>
<protein>
    <recommendedName>
        <fullName evidence="3">Preprotein translocase subunit YajC</fullName>
    </recommendedName>
</protein>
<organism evidence="1 2">
    <name type="scientific">Comamonas terrigena</name>
    <dbReference type="NCBI Taxonomy" id="32013"/>
    <lineage>
        <taxon>Bacteria</taxon>
        <taxon>Pseudomonadati</taxon>
        <taxon>Pseudomonadota</taxon>
        <taxon>Betaproteobacteria</taxon>
        <taxon>Burkholderiales</taxon>
        <taxon>Comamonadaceae</taxon>
        <taxon>Comamonas</taxon>
    </lineage>
</organism>